<feature type="chain" id="PRO_5045770333" evidence="2">
    <location>
        <begin position="36"/>
        <end position="383"/>
    </location>
</feature>
<keyword evidence="5" id="KW-1185">Reference proteome</keyword>
<dbReference type="Proteomes" id="UP001595841">
    <property type="component" value="Unassembled WGS sequence"/>
</dbReference>
<keyword evidence="2" id="KW-0732">Signal</keyword>
<dbReference type="CDD" id="cd08023">
    <property type="entry name" value="GH16_laminarinase_like"/>
    <property type="match status" value="1"/>
</dbReference>
<evidence type="ECO:0000259" key="3">
    <source>
        <dbReference type="PROSITE" id="PS51762"/>
    </source>
</evidence>
<evidence type="ECO:0000313" key="5">
    <source>
        <dbReference type="Proteomes" id="UP001595841"/>
    </source>
</evidence>
<feature type="domain" description="GH16" evidence="3">
    <location>
        <begin position="119"/>
        <end position="383"/>
    </location>
</feature>
<dbReference type="Pfam" id="PF00722">
    <property type="entry name" value="Glyco_hydro_16"/>
    <property type="match status" value="1"/>
</dbReference>
<comment type="caution">
    <text evidence="4">The sequence shown here is derived from an EMBL/GenBank/DDBJ whole genome shotgun (WGS) entry which is preliminary data.</text>
</comment>
<dbReference type="PANTHER" id="PTHR10963:SF55">
    <property type="entry name" value="GLYCOSIDE HYDROLASE FAMILY 16 PROTEIN"/>
    <property type="match status" value="1"/>
</dbReference>
<dbReference type="Gene3D" id="2.60.120.200">
    <property type="match status" value="1"/>
</dbReference>
<evidence type="ECO:0000256" key="1">
    <source>
        <dbReference type="ARBA" id="ARBA00006865"/>
    </source>
</evidence>
<dbReference type="PROSITE" id="PS51762">
    <property type="entry name" value="GH16_2"/>
    <property type="match status" value="1"/>
</dbReference>
<dbReference type="InterPro" id="IPR050546">
    <property type="entry name" value="Glycosyl_Hydrlase_16"/>
</dbReference>
<dbReference type="PANTHER" id="PTHR10963">
    <property type="entry name" value="GLYCOSYL HYDROLASE-RELATED"/>
    <property type="match status" value="1"/>
</dbReference>
<proteinExistence type="inferred from homology"/>
<feature type="signal peptide" evidence="2">
    <location>
        <begin position="1"/>
        <end position="35"/>
    </location>
</feature>
<evidence type="ECO:0000256" key="2">
    <source>
        <dbReference type="SAM" id="SignalP"/>
    </source>
</evidence>
<name>A0ABV8PMZ0_9FLAO</name>
<sequence length="383" mass="43028">MKKKNNKRIHQNFKMSLFNISLLTLVFVLSCSSNDSQPNDFPSDLVVDVTIVGANDANPMGDGSGRIQITASATNAVRYAFRLENDDQIESQTGNLEHTFTQDGTHSYSIVAWAYAESGDFVTNTVTVEVFKSDEAFATLIFSDEFEYEGSPDTQKWHHQVIPPNNGSWHNNELQHYTDRPKNSFVSDGTLKIKAFKEEYSASGSTKAYTSARLNAKLAFTYGRIEVRAKLPSEAGTWPAIWTLGANVNETGNYFGDQYGSVGWPLSGEIDIMEQTGWDKNILISHFHWGDLNTEEYKEEGGESPITEASSEFHVYSVEWNSESIKTYVDDTLIYEFSNSTNKPFNHEHYLILNIAIGGTLGGEVPETFTEDTLEIDYVRIYQ</sequence>
<dbReference type="InterPro" id="IPR013320">
    <property type="entry name" value="ConA-like_dom_sf"/>
</dbReference>
<dbReference type="PROSITE" id="PS51257">
    <property type="entry name" value="PROKAR_LIPOPROTEIN"/>
    <property type="match status" value="1"/>
</dbReference>
<protein>
    <submittedName>
        <fullName evidence="4">Family 16 glycosylhydrolase</fullName>
    </submittedName>
</protein>
<reference evidence="5" key="1">
    <citation type="journal article" date="2019" name="Int. J. Syst. Evol. Microbiol.">
        <title>The Global Catalogue of Microorganisms (GCM) 10K type strain sequencing project: providing services to taxonomists for standard genome sequencing and annotation.</title>
        <authorList>
            <consortium name="The Broad Institute Genomics Platform"/>
            <consortium name="The Broad Institute Genome Sequencing Center for Infectious Disease"/>
            <person name="Wu L."/>
            <person name="Ma J."/>
        </authorList>
    </citation>
    <scope>NUCLEOTIDE SEQUENCE [LARGE SCALE GENOMIC DNA]</scope>
    <source>
        <strain evidence="5">CGMCC 1.15774</strain>
    </source>
</reference>
<dbReference type="SUPFAM" id="SSF49899">
    <property type="entry name" value="Concanavalin A-like lectins/glucanases"/>
    <property type="match status" value="1"/>
</dbReference>
<dbReference type="EMBL" id="JBHSCL010000004">
    <property type="protein sequence ID" value="MFC4220646.1"/>
    <property type="molecule type" value="Genomic_DNA"/>
</dbReference>
<gene>
    <name evidence="4" type="ORF">ACFOWS_10900</name>
</gene>
<comment type="similarity">
    <text evidence="1">Belongs to the glycosyl hydrolase 16 family.</text>
</comment>
<organism evidence="4 5">
    <name type="scientific">Flagellimonas marina</name>
    <dbReference type="NCBI Taxonomy" id="1775168"/>
    <lineage>
        <taxon>Bacteria</taxon>
        <taxon>Pseudomonadati</taxon>
        <taxon>Bacteroidota</taxon>
        <taxon>Flavobacteriia</taxon>
        <taxon>Flavobacteriales</taxon>
        <taxon>Flavobacteriaceae</taxon>
        <taxon>Flagellimonas</taxon>
    </lineage>
</organism>
<evidence type="ECO:0000313" key="4">
    <source>
        <dbReference type="EMBL" id="MFC4220646.1"/>
    </source>
</evidence>
<dbReference type="RefSeq" id="WP_379764391.1">
    <property type="nucleotide sequence ID" value="NZ_JBHSCL010000004.1"/>
</dbReference>
<dbReference type="InterPro" id="IPR000757">
    <property type="entry name" value="Beta-glucanase-like"/>
</dbReference>
<accession>A0ABV8PMZ0</accession>